<feature type="transmembrane region" description="Helical" evidence="1">
    <location>
        <begin position="354"/>
        <end position="376"/>
    </location>
</feature>
<feature type="transmembrane region" description="Helical" evidence="1">
    <location>
        <begin position="321"/>
        <end position="342"/>
    </location>
</feature>
<dbReference type="eggNOG" id="COG1807">
    <property type="taxonomic scope" value="Bacteria"/>
</dbReference>
<organism evidence="3 4">
    <name type="scientific">Thermomonospora curvata (strain ATCC 19995 / DSM 43183 / JCM 3096 / KCTC 9072 / NBRC 15933 / NCIMB 10081 / Henssen B9)</name>
    <dbReference type="NCBI Taxonomy" id="471852"/>
    <lineage>
        <taxon>Bacteria</taxon>
        <taxon>Bacillati</taxon>
        <taxon>Actinomycetota</taxon>
        <taxon>Actinomycetes</taxon>
        <taxon>Streptosporangiales</taxon>
        <taxon>Thermomonosporaceae</taxon>
        <taxon>Thermomonospora</taxon>
    </lineage>
</organism>
<feature type="transmembrane region" description="Helical" evidence="1">
    <location>
        <begin position="196"/>
        <end position="226"/>
    </location>
</feature>
<feature type="transmembrane region" description="Helical" evidence="1">
    <location>
        <begin position="106"/>
        <end position="127"/>
    </location>
</feature>
<dbReference type="HOGENOM" id="CLU_525737_0_0_11"/>
<feature type="transmembrane region" description="Helical" evidence="1">
    <location>
        <begin position="161"/>
        <end position="184"/>
    </location>
</feature>
<feature type="transmembrane region" description="Helical" evidence="1">
    <location>
        <begin position="31"/>
        <end position="49"/>
    </location>
</feature>
<feature type="transmembrane region" description="Helical" evidence="1">
    <location>
        <begin position="388"/>
        <end position="407"/>
    </location>
</feature>
<dbReference type="InterPro" id="IPR038731">
    <property type="entry name" value="RgtA/B/C-like"/>
</dbReference>
<dbReference type="Pfam" id="PF13231">
    <property type="entry name" value="PMT_2"/>
    <property type="match status" value="1"/>
</dbReference>
<sequence length="518" mass="57463">MAPTTVREPATEEDSPKAVKPARRPLLRRRVVWLSALVAAAAVAVQWVIMTPPLYYDPYYVFEGARRWPDIPLDRWPFNEVPHQVSRIGLVLPTRLLQELLGDGQAAYFAMAALGGIVFFVGCYLVIRSLFGDKVGLPAALLLIVHPFFLLTNPFSREVTWSAGVLLPDMPGAGLFAFGVAGIIAASRRSGRKQTLLLVAAGLCLGSAFLIRDFVAFMYVAIPVFFRLLDISWRKLPVIAAPMLGVLAVSMLHNQLVWGNAMSALRSAAGHGGTPGEPVTRMLALRSFERAMTDWHPLGWVFVALLALNVIGWAVTRDRRLAFTLVWFVTLAVPLTLLSGLLNPDHITLRGWLVRYWFAVFPALLAGGLGALVLLAGGIPRARVRAGVAAAVCALAALYVPVSVAQVPDLPRDKAWRELRAWLAGRDDLPVIWSDHRLAQTLTFYTRSVWGERLWDGRIRSFPHEYRAIPVIAADGPFLYTRWRGQEPPMVANTRLTEEEGYRLLWRSSDGLLQIWAR</sequence>
<dbReference type="OrthoDB" id="3459112at2"/>
<keyword evidence="1" id="KW-1133">Transmembrane helix</keyword>
<proteinExistence type="predicted"/>
<feature type="transmembrane region" description="Helical" evidence="1">
    <location>
        <begin position="295"/>
        <end position="315"/>
    </location>
</feature>
<dbReference type="STRING" id="471852.Tcur_0978"/>
<accession>D1A7H5</accession>
<evidence type="ECO:0000259" key="2">
    <source>
        <dbReference type="Pfam" id="PF13231"/>
    </source>
</evidence>
<evidence type="ECO:0000313" key="4">
    <source>
        <dbReference type="Proteomes" id="UP000001918"/>
    </source>
</evidence>
<dbReference type="RefSeq" id="WP_012851348.1">
    <property type="nucleotide sequence ID" value="NC_013510.1"/>
</dbReference>
<feature type="domain" description="Glycosyltransferase RgtA/B/C/D-like" evidence="2">
    <location>
        <begin position="95"/>
        <end position="258"/>
    </location>
</feature>
<dbReference type="KEGG" id="tcu:Tcur_0978"/>
<name>D1A7H5_THECD</name>
<feature type="transmembrane region" description="Helical" evidence="1">
    <location>
        <begin position="238"/>
        <end position="258"/>
    </location>
</feature>
<dbReference type="AlphaFoldDB" id="D1A7H5"/>
<reference evidence="3 4" key="1">
    <citation type="journal article" date="2011" name="Stand. Genomic Sci.">
        <title>Complete genome sequence of Thermomonospora curvata type strain (B9).</title>
        <authorList>
            <person name="Chertkov O."/>
            <person name="Sikorski J."/>
            <person name="Nolan M."/>
            <person name="Lapidus A."/>
            <person name="Lucas S."/>
            <person name="Del Rio T.G."/>
            <person name="Tice H."/>
            <person name="Cheng J.F."/>
            <person name="Goodwin L."/>
            <person name="Pitluck S."/>
            <person name="Liolios K."/>
            <person name="Ivanova N."/>
            <person name="Mavromatis K."/>
            <person name="Mikhailova N."/>
            <person name="Ovchinnikova G."/>
            <person name="Pati A."/>
            <person name="Chen A."/>
            <person name="Palaniappan K."/>
            <person name="Djao O.D."/>
            <person name="Land M."/>
            <person name="Hauser L."/>
            <person name="Chang Y.J."/>
            <person name="Jeffries C.D."/>
            <person name="Brettin T."/>
            <person name="Han C."/>
            <person name="Detter J.C."/>
            <person name="Rohde M."/>
            <person name="Goker M."/>
            <person name="Woyke T."/>
            <person name="Bristow J."/>
            <person name="Eisen J.A."/>
            <person name="Markowitz V."/>
            <person name="Hugenholtz P."/>
            <person name="Klenk H.P."/>
            <person name="Kyrpides N.C."/>
        </authorList>
    </citation>
    <scope>NUCLEOTIDE SEQUENCE [LARGE SCALE GENOMIC DNA]</scope>
    <source>
        <strain evidence="4">ATCC 19995 / DSM 43183 / JCM 3096 / KCTC 9072 / NBRC 15933 / NCIMB 10081 / Henssen B9</strain>
    </source>
</reference>
<evidence type="ECO:0000313" key="3">
    <source>
        <dbReference type="EMBL" id="ACY96564.1"/>
    </source>
</evidence>
<gene>
    <name evidence="3" type="ordered locus">Tcur_0978</name>
</gene>
<keyword evidence="1" id="KW-0812">Transmembrane</keyword>
<protein>
    <recommendedName>
        <fullName evidence="2">Glycosyltransferase RgtA/B/C/D-like domain-containing protein</fullName>
    </recommendedName>
</protein>
<evidence type="ECO:0000256" key="1">
    <source>
        <dbReference type="SAM" id="Phobius"/>
    </source>
</evidence>
<feature type="transmembrane region" description="Helical" evidence="1">
    <location>
        <begin position="139"/>
        <end position="155"/>
    </location>
</feature>
<keyword evidence="1" id="KW-0472">Membrane</keyword>
<dbReference type="EMBL" id="CP001738">
    <property type="protein sequence ID" value="ACY96564.1"/>
    <property type="molecule type" value="Genomic_DNA"/>
</dbReference>
<dbReference type="Proteomes" id="UP000001918">
    <property type="component" value="Chromosome"/>
</dbReference>
<keyword evidence="4" id="KW-1185">Reference proteome</keyword>